<keyword evidence="6 15" id="KW-0812">Transmembrane</keyword>
<gene>
    <name evidence="17" type="ORF">BVRB_4g094410</name>
</gene>
<evidence type="ECO:0000256" key="10">
    <source>
        <dbReference type="ARBA" id="ARBA00022833"/>
    </source>
</evidence>
<comment type="pathway">
    <text evidence="3">Protein modification; protein ubiquitination.</text>
</comment>
<evidence type="ECO:0000256" key="1">
    <source>
        <dbReference type="ARBA" id="ARBA00000900"/>
    </source>
</evidence>
<dbReference type="EMBL" id="KQ090262">
    <property type="protein sequence ID" value="KMS98240.1"/>
    <property type="molecule type" value="Genomic_DNA"/>
</dbReference>
<dbReference type="SMART" id="SM00184">
    <property type="entry name" value="RING"/>
    <property type="match status" value="1"/>
</dbReference>
<keyword evidence="18" id="KW-1185">Reference proteome</keyword>
<dbReference type="PANTHER" id="PTHR46913">
    <property type="entry name" value="RING-H2 FINGER PROTEIN ATL16"/>
    <property type="match status" value="1"/>
</dbReference>
<proteinExistence type="inferred from homology"/>
<evidence type="ECO:0000256" key="6">
    <source>
        <dbReference type="ARBA" id="ARBA00022692"/>
    </source>
</evidence>
<dbReference type="Pfam" id="PF13639">
    <property type="entry name" value="zf-RING_2"/>
    <property type="match status" value="1"/>
</dbReference>
<keyword evidence="9" id="KW-0833">Ubl conjugation pathway</keyword>
<evidence type="ECO:0000256" key="4">
    <source>
        <dbReference type="ARBA" id="ARBA00012483"/>
    </source>
</evidence>
<reference evidence="17 18" key="1">
    <citation type="journal article" date="2014" name="Nature">
        <title>The genome of the recently domesticated crop plant sugar beet (Beta vulgaris).</title>
        <authorList>
            <person name="Dohm J.C."/>
            <person name="Minoche A.E."/>
            <person name="Holtgrawe D."/>
            <person name="Capella-Gutierrez S."/>
            <person name="Zakrzewski F."/>
            <person name="Tafer H."/>
            <person name="Rupp O."/>
            <person name="Sorensen T.R."/>
            <person name="Stracke R."/>
            <person name="Reinhardt R."/>
            <person name="Goesmann A."/>
            <person name="Kraft T."/>
            <person name="Schulz B."/>
            <person name="Stadler P.F."/>
            <person name="Schmidt T."/>
            <person name="Gabaldon T."/>
            <person name="Lehrach H."/>
            <person name="Weisshaar B."/>
            <person name="Himmelbauer H."/>
        </authorList>
    </citation>
    <scope>NUCLEOTIDE SEQUENCE [LARGE SCALE GENOMIC DNA]</scope>
    <source>
        <tissue evidence="17">Taproot</tissue>
    </source>
</reference>
<evidence type="ECO:0000256" key="12">
    <source>
        <dbReference type="ARBA" id="ARBA00023136"/>
    </source>
</evidence>
<evidence type="ECO:0000313" key="17">
    <source>
        <dbReference type="EMBL" id="KMS98240.1"/>
    </source>
</evidence>
<keyword evidence="7" id="KW-0479">Metal-binding</keyword>
<dbReference type="GO" id="GO:0008270">
    <property type="term" value="F:zinc ion binding"/>
    <property type="evidence" value="ECO:0007669"/>
    <property type="project" value="UniProtKB-KW"/>
</dbReference>
<dbReference type="GO" id="GO:0016020">
    <property type="term" value="C:membrane"/>
    <property type="evidence" value="ECO:0007669"/>
    <property type="project" value="UniProtKB-SubCell"/>
</dbReference>
<dbReference type="InterPro" id="IPR013083">
    <property type="entry name" value="Znf_RING/FYVE/PHD"/>
</dbReference>
<sequence length="176" mass="19875">MMESPPIITFVVNIIFYIILGVLVILWLLSIVFRRYRAYQYSVNNRQAVVPSPTIIPFPPITTNYDLPPGLETSVIDTFPKFFYSVRPDQDIGVNSATMKMTGECAVCLGVFEDDETLRLLPKCGHVFHADCIDTWLRMHATCPFCRAVLLPENHQSGERPARVEVVINVNDGTGR</sequence>
<dbReference type="Gramene" id="KMS98240">
    <property type="protein sequence ID" value="KMS98240"/>
    <property type="gene ID" value="BVRB_4g094410"/>
</dbReference>
<dbReference type="GO" id="GO:0016567">
    <property type="term" value="P:protein ubiquitination"/>
    <property type="evidence" value="ECO:0007669"/>
    <property type="project" value="InterPro"/>
</dbReference>
<dbReference type="SUPFAM" id="SSF57850">
    <property type="entry name" value="RING/U-box"/>
    <property type="match status" value="1"/>
</dbReference>
<dbReference type="FunFam" id="3.30.40.10:FF:000187">
    <property type="entry name" value="E3 ubiquitin-protein ligase ATL6"/>
    <property type="match status" value="1"/>
</dbReference>
<name>A0A0J8E4Z6_BETVV</name>
<dbReference type="InterPro" id="IPR001841">
    <property type="entry name" value="Znf_RING"/>
</dbReference>
<evidence type="ECO:0000256" key="15">
    <source>
        <dbReference type="SAM" id="Phobius"/>
    </source>
</evidence>
<evidence type="ECO:0000256" key="13">
    <source>
        <dbReference type="ARBA" id="ARBA00024209"/>
    </source>
</evidence>
<protein>
    <recommendedName>
        <fullName evidence="4">RING-type E3 ubiquitin transferase</fullName>
        <ecNumber evidence="4">2.3.2.27</ecNumber>
    </recommendedName>
</protein>
<evidence type="ECO:0000256" key="3">
    <source>
        <dbReference type="ARBA" id="ARBA00004906"/>
    </source>
</evidence>
<dbReference type="OMA" id="MSECAVC"/>
<keyword evidence="11 15" id="KW-1133">Transmembrane helix</keyword>
<dbReference type="OrthoDB" id="8062037at2759"/>
<feature type="domain" description="RING-type" evidence="16">
    <location>
        <begin position="105"/>
        <end position="147"/>
    </location>
</feature>
<dbReference type="GO" id="GO:0061630">
    <property type="term" value="F:ubiquitin protein ligase activity"/>
    <property type="evidence" value="ECO:0007669"/>
    <property type="project" value="UniProtKB-EC"/>
</dbReference>
<evidence type="ECO:0000259" key="16">
    <source>
        <dbReference type="PROSITE" id="PS50089"/>
    </source>
</evidence>
<evidence type="ECO:0000256" key="7">
    <source>
        <dbReference type="ARBA" id="ARBA00022723"/>
    </source>
</evidence>
<comment type="similarity">
    <text evidence="13">Belongs to the RING-type zinc finger family. ATL subfamily.</text>
</comment>
<comment type="subcellular location">
    <subcellularLocation>
        <location evidence="2">Membrane</location>
        <topology evidence="2">Single-pass membrane protein</topology>
    </subcellularLocation>
</comment>
<dbReference type="PANTHER" id="PTHR46913:SF1">
    <property type="entry name" value="RING-H2 FINGER PROTEIN ATL16"/>
    <property type="match status" value="1"/>
</dbReference>
<accession>A0A0J8E4Z6</accession>
<dbReference type="InterPro" id="IPR044600">
    <property type="entry name" value="ATL1/ATL16-like"/>
</dbReference>
<comment type="catalytic activity">
    <reaction evidence="1">
        <text>S-ubiquitinyl-[E2 ubiquitin-conjugating enzyme]-L-cysteine + [acceptor protein]-L-lysine = [E2 ubiquitin-conjugating enzyme]-L-cysteine + N(6)-ubiquitinyl-[acceptor protein]-L-lysine.</text>
        <dbReference type="EC" id="2.3.2.27"/>
    </reaction>
</comment>
<evidence type="ECO:0000256" key="14">
    <source>
        <dbReference type="PROSITE-ProRule" id="PRU00175"/>
    </source>
</evidence>
<evidence type="ECO:0000256" key="11">
    <source>
        <dbReference type="ARBA" id="ARBA00022989"/>
    </source>
</evidence>
<evidence type="ECO:0000256" key="9">
    <source>
        <dbReference type="ARBA" id="ARBA00022786"/>
    </source>
</evidence>
<organism evidence="17 18">
    <name type="scientific">Beta vulgaris subsp. vulgaris</name>
    <name type="common">Beet</name>
    <dbReference type="NCBI Taxonomy" id="3555"/>
    <lineage>
        <taxon>Eukaryota</taxon>
        <taxon>Viridiplantae</taxon>
        <taxon>Streptophyta</taxon>
        <taxon>Embryophyta</taxon>
        <taxon>Tracheophyta</taxon>
        <taxon>Spermatophyta</taxon>
        <taxon>Magnoliopsida</taxon>
        <taxon>eudicotyledons</taxon>
        <taxon>Gunneridae</taxon>
        <taxon>Pentapetalae</taxon>
        <taxon>Caryophyllales</taxon>
        <taxon>Chenopodiaceae</taxon>
        <taxon>Betoideae</taxon>
        <taxon>Beta</taxon>
    </lineage>
</organism>
<evidence type="ECO:0000256" key="8">
    <source>
        <dbReference type="ARBA" id="ARBA00022771"/>
    </source>
</evidence>
<keyword evidence="5" id="KW-0808">Transferase</keyword>
<feature type="transmembrane region" description="Helical" evidence="15">
    <location>
        <begin position="6"/>
        <end position="29"/>
    </location>
</feature>
<dbReference type="CDD" id="cd16461">
    <property type="entry name" value="RING-H2_EL5-like"/>
    <property type="match status" value="1"/>
</dbReference>
<keyword evidence="10" id="KW-0862">Zinc</keyword>
<evidence type="ECO:0000313" key="18">
    <source>
        <dbReference type="Proteomes" id="UP000035740"/>
    </source>
</evidence>
<keyword evidence="12 15" id="KW-0472">Membrane</keyword>
<evidence type="ECO:0000256" key="5">
    <source>
        <dbReference type="ARBA" id="ARBA00022679"/>
    </source>
</evidence>
<dbReference type="AlphaFoldDB" id="A0A0J8E4Z6"/>
<dbReference type="Gene3D" id="3.30.40.10">
    <property type="entry name" value="Zinc/RING finger domain, C3HC4 (zinc finger)"/>
    <property type="match status" value="1"/>
</dbReference>
<dbReference type="eggNOG" id="KOG0800">
    <property type="taxonomic scope" value="Eukaryota"/>
</dbReference>
<dbReference type="EC" id="2.3.2.27" evidence="4"/>
<keyword evidence="8 14" id="KW-0863">Zinc-finger</keyword>
<evidence type="ECO:0000256" key="2">
    <source>
        <dbReference type="ARBA" id="ARBA00004167"/>
    </source>
</evidence>
<dbReference type="PROSITE" id="PS50089">
    <property type="entry name" value="ZF_RING_2"/>
    <property type="match status" value="1"/>
</dbReference>
<dbReference type="Proteomes" id="UP000035740">
    <property type="component" value="Unassembled WGS sequence"/>
</dbReference>